<evidence type="ECO:0000313" key="3">
    <source>
        <dbReference type="Proteomes" id="UP001566132"/>
    </source>
</evidence>
<evidence type="ECO:0000256" key="1">
    <source>
        <dbReference type="SAM" id="MobiDB-lite"/>
    </source>
</evidence>
<dbReference type="AlphaFoldDB" id="A0ABD1FCM2"/>
<feature type="region of interest" description="Disordered" evidence="1">
    <location>
        <begin position="50"/>
        <end position="81"/>
    </location>
</feature>
<keyword evidence="3" id="KW-1185">Reference proteome</keyword>
<dbReference type="EMBL" id="JBDJPC010000001">
    <property type="protein sequence ID" value="KAL1517017.1"/>
    <property type="molecule type" value="Genomic_DNA"/>
</dbReference>
<sequence>MARRENIKSWTSCRAGPDVFHQDNWFTSIVVIKLHLATGQVSINCQIKREKLSDNSPDVEPGPVSRPLGDGGKRKKGWWSV</sequence>
<dbReference type="Proteomes" id="UP001566132">
    <property type="component" value="Unassembled WGS sequence"/>
</dbReference>
<protein>
    <submittedName>
        <fullName evidence="2">Uncharacterized protein</fullName>
    </submittedName>
</protein>
<gene>
    <name evidence="2" type="ORF">ABEB36_000838</name>
</gene>
<reference evidence="2 3" key="1">
    <citation type="submission" date="2024-05" db="EMBL/GenBank/DDBJ databases">
        <title>Genetic variation in Jamaican populations of the coffee berry borer (Hypothenemus hampei).</title>
        <authorList>
            <person name="Errbii M."/>
            <person name="Myrie A."/>
        </authorList>
    </citation>
    <scope>NUCLEOTIDE SEQUENCE [LARGE SCALE GENOMIC DNA]</scope>
    <source>
        <strain evidence="2">JA-Hopewell-2020-01-JO</strain>
        <tissue evidence="2">Whole body</tissue>
    </source>
</reference>
<name>A0ABD1FCM2_HYPHA</name>
<organism evidence="2 3">
    <name type="scientific">Hypothenemus hampei</name>
    <name type="common">Coffee berry borer</name>
    <dbReference type="NCBI Taxonomy" id="57062"/>
    <lineage>
        <taxon>Eukaryota</taxon>
        <taxon>Metazoa</taxon>
        <taxon>Ecdysozoa</taxon>
        <taxon>Arthropoda</taxon>
        <taxon>Hexapoda</taxon>
        <taxon>Insecta</taxon>
        <taxon>Pterygota</taxon>
        <taxon>Neoptera</taxon>
        <taxon>Endopterygota</taxon>
        <taxon>Coleoptera</taxon>
        <taxon>Polyphaga</taxon>
        <taxon>Cucujiformia</taxon>
        <taxon>Curculionidae</taxon>
        <taxon>Scolytinae</taxon>
        <taxon>Hypothenemus</taxon>
    </lineage>
</organism>
<evidence type="ECO:0000313" key="2">
    <source>
        <dbReference type="EMBL" id="KAL1517017.1"/>
    </source>
</evidence>
<accession>A0ABD1FCM2</accession>
<comment type="caution">
    <text evidence="2">The sequence shown here is derived from an EMBL/GenBank/DDBJ whole genome shotgun (WGS) entry which is preliminary data.</text>
</comment>
<proteinExistence type="predicted"/>